<accession>A0ABV6YPP7</accession>
<dbReference type="Proteomes" id="UP001594288">
    <property type="component" value="Unassembled WGS sequence"/>
</dbReference>
<sequence>MRVVLLCVVFLVVVGCSKTFQPYHSTADIPTYSKVEKSSLRHIDIEDKESATKEYGVFSGLDSTSGHYLLVAPRKKDGEPGAGSSNPFRRCNMLHSVTLTPEKALEFLDVVELSVGHWNDDLECNEALYYEFKNAPEHKVEQVSPNVSIWYPSLLYSHQLNCDGSLVRLIIGEDFVYYTVDLDKLDELRNLRDLLEMGMDDLRRRGYLDSPS</sequence>
<dbReference type="PROSITE" id="PS51257">
    <property type="entry name" value="PROKAR_LIPOPROTEIN"/>
    <property type="match status" value="1"/>
</dbReference>
<evidence type="ECO:0000313" key="1">
    <source>
        <dbReference type="EMBL" id="MFC1800030.1"/>
    </source>
</evidence>
<organism evidence="1 2">
    <name type="scientific">Eiseniibacteriota bacterium</name>
    <dbReference type="NCBI Taxonomy" id="2212470"/>
    <lineage>
        <taxon>Bacteria</taxon>
        <taxon>Candidatus Eiseniibacteriota</taxon>
    </lineage>
</organism>
<evidence type="ECO:0000313" key="2">
    <source>
        <dbReference type="Proteomes" id="UP001594288"/>
    </source>
</evidence>
<gene>
    <name evidence="1" type="ORF">ACFL2Z_03860</name>
</gene>
<reference evidence="1 2" key="1">
    <citation type="submission" date="2024-09" db="EMBL/GenBank/DDBJ databases">
        <authorList>
            <person name="D'Angelo T."/>
        </authorList>
    </citation>
    <scope>NUCLEOTIDE SEQUENCE [LARGE SCALE GENOMIC DNA]</scope>
    <source>
        <strain evidence="1">SAG AM-311-F02</strain>
    </source>
</reference>
<keyword evidence="2" id="KW-1185">Reference proteome</keyword>
<name>A0ABV6YPP7_UNCEI</name>
<comment type="caution">
    <text evidence="1">The sequence shown here is derived from an EMBL/GenBank/DDBJ whole genome shotgun (WGS) entry which is preliminary data.</text>
</comment>
<dbReference type="EMBL" id="JBHPEI010000056">
    <property type="protein sequence ID" value="MFC1800030.1"/>
    <property type="molecule type" value="Genomic_DNA"/>
</dbReference>
<protein>
    <submittedName>
        <fullName evidence="1">Uncharacterized protein</fullName>
    </submittedName>
</protein>
<proteinExistence type="predicted"/>